<proteinExistence type="predicted"/>
<organism evidence="1 2">
    <name type="scientific">Vigna mungo</name>
    <name type="common">Black gram</name>
    <name type="synonym">Phaseolus mungo</name>
    <dbReference type="NCBI Taxonomy" id="3915"/>
    <lineage>
        <taxon>Eukaryota</taxon>
        <taxon>Viridiplantae</taxon>
        <taxon>Streptophyta</taxon>
        <taxon>Embryophyta</taxon>
        <taxon>Tracheophyta</taxon>
        <taxon>Spermatophyta</taxon>
        <taxon>Magnoliopsida</taxon>
        <taxon>eudicotyledons</taxon>
        <taxon>Gunneridae</taxon>
        <taxon>Pentapetalae</taxon>
        <taxon>rosids</taxon>
        <taxon>fabids</taxon>
        <taxon>Fabales</taxon>
        <taxon>Fabaceae</taxon>
        <taxon>Papilionoideae</taxon>
        <taxon>50 kb inversion clade</taxon>
        <taxon>NPAAA clade</taxon>
        <taxon>indigoferoid/millettioid clade</taxon>
        <taxon>Phaseoleae</taxon>
        <taxon>Vigna</taxon>
    </lineage>
</organism>
<protein>
    <submittedName>
        <fullName evidence="1">Uncharacterized protein</fullName>
    </submittedName>
</protein>
<dbReference type="EMBL" id="CP144690">
    <property type="protein sequence ID" value="WVY90508.1"/>
    <property type="molecule type" value="Genomic_DNA"/>
</dbReference>
<evidence type="ECO:0000313" key="2">
    <source>
        <dbReference type="Proteomes" id="UP001374535"/>
    </source>
</evidence>
<dbReference type="Proteomes" id="UP001374535">
    <property type="component" value="Chromosome 11"/>
</dbReference>
<sequence length="108" mass="12978">MNMSLYHVVKTFIYMTSHLQTRLEVRLPPKVEVLQMLVSMNLSRPHNLRRLKNSKLVNLVKLQHEDRKGINPSKKRHMFYQYVDNKRAKHSLTSTIYSYIPLKFESHR</sequence>
<reference evidence="1 2" key="1">
    <citation type="journal article" date="2023" name="Life. Sci Alliance">
        <title>Evolutionary insights into 3D genome organization and epigenetic landscape of Vigna mungo.</title>
        <authorList>
            <person name="Junaid A."/>
            <person name="Singh B."/>
            <person name="Bhatia S."/>
        </authorList>
    </citation>
    <scope>NUCLEOTIDE SEQUENCE [LARGE SCALE GENOMIC DNA]</scope>
    <source>
        <strain evidence="1">Urdbean</strain>
    </source>
</reference>
<evidence type="ECO:0000313" key="1">
    <source>
        <dbReference type="EMBL" id="WVY90508.1"/>
    </source>
</evidence>
<keyword evidence="2" id="KW-1185">Reference proteome</keyword>
<accession>A0AAQ3RF17</accession>
<dbReference type="AlphaFoldDB" id="A0AAQ3RF17"/>
<name>A0AAQ3RF17_VIGMU</name>
<gene>
    <name evidence="1" type="ORF">V8G54_036022</name>
</gene>